<evidence type="ECO:0000256" key="7">
    <source>
        <dbReference type="ARBA" id="ARBA00023224"/>
    </source>
</evidence>
<accession>A0AA38M3C0</accession>
<dbReference type="GO" id="GO:0030425">
    <property type="term" value="C:dendrite"/>
    <property type="evidence" value="ECO:0007669"/>
    <property type="project" value="TreeGrafter"/>
</dbReference>
<proteinExistence type="inferred from homology"/>
<keyword evidence="6 8" id="KW-0675">Receptor</keyword>
<feature type="transmembrane region" description="Helical" evidence="8">
    <location>
        <begin position="72"/>
        <end position="91"/>
    </location>
</feature>
<evidence type="ECO:0000256" key="6">
    <source>
        <dbReference type="ARBA" id="ARBA00023170"/>
    </source>
</evidence>
<feature type="transmembrane region" description="Helical" evidence="8">
    <location>
        <begin position="120"/>
        <end position="142"/>
    </location>
</feature>
<comment type="function">
    <text evidence="8">Gustatory receptor which mediates acceptance or avoidance behavior, depending on its substrates.</text>
</comment>
<evidence type="ECO:0000256" key="3">
    <source>
        <dbReference type="ARBA" id="ARBA00022692"/>
    </source>
</evidence>
<dbReference type="PANTHER" id="PTHR21143">
    <property type="entry name" value="INVERTEBRATE GUSTATORY RECEPTOR"/>
    <property type="match status" value="1"/>
</dbReference>
<dbReference type="EMBL" id="JALNTZ010000009">
    <property type="protein sequence ID" value="KAJ3641796.1"/>
    <property type="molecule type" value="Genomic_DNA"/>
</dbReference>
<comment type="caution">
    <text evidence="8">Lacks conserved residue(s) required for the propagation of feature annotation.</text>
</comment>
<feature type="transmembrane region" description="Helical" evidence="8">
    <location>
        <begin position="37"/>
        <end position="60"/>
    </location>
</feature>
<evidence type="ECO:0000256" key="4">
    <source>
        <dbReference type="ARBA" id="ARBA00022989"/>
    </source>
</evidence>
<feature type="transmembrane region" description="Helical" evidence="8">
    <location>
        <begin position="219"/>
        <end position="243"/>
    </location>
</feature>
<reference evidence="9" key="1">
    <citation type="journal article" date="2023" name="G3 (Bethesda)">
        <title>Whole genome assemblies of Zophobas morio and Tenebrio molitor.</title>
        <authorList>
            <person name="Kaur S."/>
            <person name="Stinson S.A."/>
            <person name="diCenzo G.C."/>
        </authorList>
    </citation>
    <scope>NUCLEOTIDE SEQUENCE</scope>
    <source>
        <strain evidence="9">QUZm001</strain>
    </source>
</reference>
<protein>
    <recommendedName>
        <fullName evidence="8">Gustatory receptor</fullName>
    </recommendedName>
</protein>
<dbReference type="GO" id="GO:0043025">
    <property type="term" value="C:neuronal cell body"/>
    <property type="evidence" value="ECO:0007669"/>
    <property type="project" value="TreeGrafter"/>
</dbReference>
<dbReference type="GO" id="GO:0005886">
    <property type="term" value="C:plasma membrane"/>
    <property type="evidence" value="ECO:0007669"/>
    <property type="project" value="UniProtKB-SubCell"/>
</dbReference>
<name>A0AA38M3C0_9CUCU</name>
<dbReference type="GO" id="GO:0007635">
    <property type="term" value="P:chemosensory behavior"/>
    <property type="evidence" value="ECO:0007669"/>
    <property type="project" value="TreeGrafter"/>
</dbReference>
<comment type="subcellular location">
    <subcellularLocation>
        <location evidence="1 8">Cell membrane</location>
        <topology evidence="1 8">Multi-pass membrane protein</topology>
    </subcellularLocation>
</comment>
<dbReference type="GO" id="GO:0008049">
    <property type="term" value="P:male courtship behavior"/>
    <property type="evidence" value="ECO:0007669"/>
    <property type="project" value="TreeGrafter"/>
</dbReference>
<comment type="caution">
    <text evidence="9">The sequence shown here is derived from an EMBL/GenBank/DDBJ whole genome shotgun (WGS) entry which is preliminary data.</text>
</comment>
<feature type="transmembrane region" description="Helical" evidence="8">
    <location>
        <begin position="338"/>
        <end position="355"/>
    </location>
</feature>
<dbReference type="PANTHER" id="PTHR21143:SF133">
    <property type="entry name" value="GUSTATORY AND PHEROMONE RECEPTOR 32A-RELATED"/>
    <property type="match status" value="1"/>
</dbReference>
<keyword evidence="10" id="KW-1185">Reference proteome</keyword>
<sequence length="356" mass="41634">MCLVEDIPFLMRTIYRLHGVIQFSCNTPPKSFLTYFYRLYCLPVLLVYGYCCYSWLDFYVNIADTSPTKVDLIISGIGIASSIVSLITFVVRNNKLKILLLELNAIKTKSPEAQKPETNWMKIGILSTVITHFVFMLVFPAFSDSCVYYFMPTAIGLSDHLFLDEILQYIRWEFTNINKELERYCIENVALNYQEMCRIDEFSLRHCDLVSVTIDINKLFDIVTISSMIAWLVYAIDFFYYLIHSLLVENTRITVLAFGISDAFLMLLWFSMMVRMYSRTQNEANQGAEFVHDAWNQYCKNLNAQKKIMSSLEQISLRLLNHKIYFTARNFFKLDETFCHMMIAAIATYVVILFQF</sequence>
<keyword evidence="4 8" id="KW-1133">Transmembrane helix</keyword>
<dbReference type="AlphaFoldDB" id="A0AA38M3C0"/>
<evidence type="ECO:0000256" key="2">
    <source>
        <dbReference type="ARBA" id="ARBA00022475"/>
    </source>
</evidence>
<keyword evidence="2 8" id="KW-1003">Cell membrane</keyword>
<evidence type="ECO:0000313" key="10">
    <source>
        <dbReference type="Proteomes" id="UP001168821"/>
    </source>
</evidence>
<comment type="similarity">
    <text evidence="8">Belongs to the insect chemoreceptor superfamily. Gustatory receptor (GR) family.</text>
</comment>
<evidence type="ECO:0000256" key="1">
    <source>
        <dbReference type="ARBA" id="ARBA00004651"/>
    </source>
</evidence>
<evidence type="ECO:0000313" key="9">
    <source>
        <dbReference type="EMBL" id="KAJ3641796.1"/>
    </source>
</evidence>
<feature type="transmembrane region" description="Helical" evidence="8">
    <location>
        <begin position="255"/>
        <end position="274"/>
    </location>
</feature>
<dbReference type="Proteomes" id="UP001168821">
    <property type="component" value="Unassembled WGS sequence"/>
</dbReference>
<evidence type="ECO:0000256" key="8">
    <source>
        <dbReference type="RuleBase" id="RU363108"/>
    </source>
</evidence>
<dbReference type="GO" id="GO:0030424">
    <property type="term" value="C:axon"/>
    <property type="evidence" value="ECO:0007669"/>
    <property type="project" value="TreeGrafter"/>
</dbReference>
<gene>
    <name evidence="9" type="ORF">Zmor_028271</name>
</gene>
<keyword evidence="5 8" id="KW-0472">Membrane</keyword>
<evidence type="ECO:0000256" key="5">
    <source>
        <dbReference type="ARBA" id="ARBA00023136"/>
    </source>
</evidence>
<dbReference type="GO" id="GO:0050909">
    <property type="term" value="P:sensory perception of taste"/>
    <property type="evidence" value="ECO:0007669"/>
    <property type="project" value="InterPro"/>
</dbReference>
<organism evidence="9 10">
    <name type="scientific">Zophobas morio</name>
    <dbReference type="NCBI Taxonomy" id="2755281"/>
    <lineage>
        <taxon>Eukaryota</taxon>
        <taxon>Metazoa</taxon>
        <taxon>Ecdysozoa</taxon>
        <taxon>Arthropoda</taxon>
        <taxon>Hexapoda</taxon>
        <taxon>Insecta</taxon>
        <taxon>Pterygota</taxon>
        <taxon>Neoptera</taxon>
        <taxon>Endopterygota</taxon>
        <taxon>Coleoptera</taxon>
        <taxon>Polyphaga</taxon>
        <taxon>Cucujiformia</taxon>
        <taxon>Tenebrionidae</taxon>
        <taxon>Zophobas</taxon>
    </lineage>
</organism>
<dbReference type="Pfam" id="PF08395">
    <property type="entry name" value="7tm_7"/>
    <property type="match status" value="1"/>
</dbReference>
<keyword evidence="7 8" id="KW-0807">Transducer</keyword>
<keyword evidence="3 8" id="KW-0812">Transmembrane</keyword>
<dbReference type="InterPro" id="IPR013604">
    <property type="entry name" value="7TM_chemorcpt"/>
</dbReference>
<dbReference type="GO" id="GO:0007165">
    <property type="term" value="P:signal transduction"/>
    <property type="evidence" value="ECO:0007669"/>
    <property type="project" value="UniProtKB-KW"/>
</dbReference>